<keyword evidence="3" id="KW-1185">Reference proteome</keyword>
<accession>A0A7I8K4B4</accession>
<evidence type="ECO:0000313" key="2">
    <source>
        <dbReference type="EMBL" id="CAA7391988.1"/>
    </source>
</evidence>
<dbReference type="EMBL" id="LR743589">
    <property type="protein sequence ID" value="CAA2616749.1"/>
    <property type="molecule type" value="Genomic_DNA"/>
</dbReference>
<organism evidence="2 3">
    <name type="scientific">Spirodela intermedia</name>
    <name type="common">Intermediate duckweed</name>
    <dbReference type="NCBI Taxonomy" id="51605"/>
    <lineage>
        <taxon>Eukaryota</taxon>
        <taxon>Viridiplantae</taxon>
        <taxon>Streptophyta</taxon>
        <taxon>Embryophyta</taxon>
        <taxon>Tracheophyta</taxon>
        <taxon>Spermatophyta</taxon>
        <taxon>Magnoliopsida</taxon>
        <taxon>Liliopsida</taxon>
        <taxon>Araceae</taxon>
        <taxon>Lemnoideae</taxon>
        <taxon>Spirodela</taxon>
    </lineage>
</organism>
<evidence type="ECO:0000313" key="3">
    <source>
        <dbReference type="Proteomes" id="UP000663760"/>
    </source>
</evidence>
<evidence type="ECO:0000313" key="1">
    <source>
        <dbReference type="EMBL" id="CAA2616749.1"/>
    </source>
</evidence>
<sequence length="36" mass="3978">MNGHGYDVIVTLSPSLHTCSLNPVFVPFLVKINHVK</sequence>
<gene>
    <name evidence="1" type="ORF">SI7747_02002963</name>
    <name evidence="2" type="ORF">SI8410_02003187</name>
</gene>
<protein>
    <submittedName>
        <fullName evidence="2">Uncharacterized protein</fullName>
    </submittedName>
</protein>
<name>A0A7I8K4B4_SPIIN</name>
<dbReference type="EMBL" id="LR746265">
    <property type="protein sequence ID" value="CAA7391988.1"/>
    <property type="molecule type" value="Genomic_DNA"/>
</dbReference>
<dbReference type="Proteomes" id="UP000663760">
    <property type="component" value="Chromosome 2"/>
</dbReference>
<reference evidence="2" key="1">
    <citation type="submission" date="2020-02" db="EMBL/GenBank/DDBJ databases">
        <authorList>
            <person name="Scholz U."/>
            <person name="Mascher M."/>
            <person name="Fiebig A."/>
        </authorList>
    </citation>
    <scope>NUCLEOTIDE SEQUENCE</scope>
</reference>
<proteinExistence type="predicted"/>
<dbReference type="AlphaFoldDB" id="A0A7I8K4B4"/>